<dbReference type="Pfam" id="PF05569">
    <property type="entry name" value="Peptidase_M56"/>
    <property type="match status" value="1"/>
</dbReference>
<feature type="transmembrane region" description="Helical" evidence="1">
    <location>
        <begin position="296"/>
        <end position="318"/>
    </location>
</feature>
<keyword evidence="1" id="KW-0472">Membrane</keyword>
<dbReference type="EMBL" id="SMGQ01000011">
    <property type="protein sequence ID" value="TCK98124.1"/>
    <property type="molecule type" value="Genomic_DNA"/>
</dbReference>
<dbReference type="InterPro" id="IPR052173">
    <property type="entry name" value="Beta-lactam_resp_regulator"/>
</dbReference>
<keyword evidence="1" id="KW-0812">Transmembrane</keyword>
<feature type="transmembrane region" description="Helical" evidence="1">
    <location>
        <begin position="6"/>
        <end position="26"/>
    </location>
</feature>
<comment type="caution">
    <text evidence="3">The sequence shown here is derived from an EMBL/GenBank/DDBJ whole genome shotgun (WGS) entry which is preliminary data.</text>
</comment>
<feature type="transmembrane region" description="Helical" evidence="1">
    <location>
        <begin position="90"/>
        <end position="114"/>
    </location>
</feature>
<gene>
    <name evidence="3" type="ORF">EDC19_0542</name>
</gene>
<sequence length="387" mass="45156">MIFSPSSFITVVFLCSLLITFIWFYLRDIDRMVQLGIKSIFAFIAIVAIRLVFPFEFSFSNTFASRYIMPNLMDILNTPAMNAFNKTFTILHVLFFVWVVGIIIAATATLKTFLQFGKIVKQLPILRDSKLENILHTITQDYKKPVSFQVIHSNLISAPMLYGFRSPKIIVPTMNLTYTEWYFILKHEIAHYYNRDLQIKLFVQVLRIIYWWNPFVYLFNNEIDKMLEIRADLEVTTNLSEDEKTKYLDCLLKVAKNLSLERHNYYSVAFGNGKTSTLSQRFHLILGGYKRSKNKWLMTIVVTISLVILLCFSFIAVFEPYAIHPHHAANTFELKEDSSYLLINPNGGYDLYINHNFVATAQEIKDSYSNLKIYNDVEEAKNHEDKK</sequence>
<name>A0A4R1N295_9FIRM</name>
<dbReference type="AlphaFoldDB" id="A0A4R1N295"/>
<keyword evidence="4" id="KW-1185">Reference proteome</keyword>
<dbReference type="PANTHER" id="PTHR34978:SF3">
    <property type="entry name" value="SLR0241 PROTEIN"/>
    <property type="match status" value="1"/>
</dbReference>
<dbReference type="CDD" id="cd07341">
    <property type="entry name" value="M56_BlaR1_MecR1_like"/>
    <property type="match status" value="1"/>
</dbReference>
<evidence type="ECO:0000313" key="4">
    <source>
        <dbReference type="Proteomes" id="UP000294545"/>
    </source>
</evidence>
<feature type="transmembrane region" description="Helical" evidence="1">
    <location>
        <begin position="35"/>
        <end position="53"/>
    </location>
</feature>
<keyword evidence="1" id="KW-1133">Transmembrane helix</keyword>
<evidence type="ECO:0000313" key="3">
    <source>
        <dbReference type="EMBL" id="TCK98124.1"/>
    </source>
</evidence>
<reference evidence="3 4" key="1">
    <citation type="submission" date="2019-03" db="EMBL/GenBank/DDBJ databases">
        <title>Genomic Encyclopedia of Type Strains, Phase IV (KMG-IV): sequencing the most valuable type-strain genomes for metagenomic binning, comparative biology and taxonomic classification.</title>
        <authorList>
            <person name="Goeker M."/>
        </authorList>
    </citation>
    <scope>NUCLEOTIDE SEQUENCE [LARGE SCALE GENOMIC DNA]</scope>
    <source>
        <strain evidence="3 4">DSM 24176</strain>
    </source>
</reference>
<proteinExistence type="predicted"/>
<evidence type="ECO:0000259" key="2">
    <source>
        <dbReference type="Pfam" id="PF05569"/>
    </source>
</evidence>
<evidence type="ECO:0000256" key="1">
    <source>
        <dbReference type="SAM" id="Phobius"/>
    </source>
</evidence>
<protein>
    <submittedName>
        <fullName evidence="3">Beta-lactamase regulating signal transducer with metallopeptidase domain</fullName>
    </submittedName>
</protein>
<dbReference type="InterPro" id="IPR008756">
    <property type="entry name" value="Peptidase_M56"/>
</dbReference>
<feature type="domain" description="Peptidase M56" evidence="2">
    <location>
        <begin position="36"/>
        <end position="285"/>
    </location>
</feature>
<dbReference type="Proteomes" id="UP000294545">
    <property type="component" value="Unassembled WGS sequence"/>
</dbReference>
<accession>A0A4R1N295</accession>
<dbReference type="PANTHER" id="PTHR34978">
    <property type="entry name" value="POSSIBLE SENSOR-TRANSDUCER PROTEIN BLAR"/>
    <property type="match status" value="1"/>
</dbReference>
<organism evidence="3 4">
    <name type="scientific">Natranaerovirga hydrolytica</name>
    <dbReference type="NCBI Taxonomy" id="680378"/>
    <lineage>
        <taxon>Bacteria</taxon>
        <taxon>Bacillati</taxon>
        <taxon>Bacillota</taxon>
        <taxon>Clostridia</taxon>
        <taxon>Lachnospirales</taxon>
        <taxon>Natranaerovirgaceae</taxon>
        <taxon>Natranaerovirga</taxon>
    </lineage>
</organism>